<reference evidence="6" key="1">
    <citation type="journal article" date="2020" name="Stud. Mycol.">
        <title>101 Dothideomycetes genomes: a test case for predicting lifestyles and emergence of pathogens.</title>
        <authorList>
            <person name="Haridas S."/>
            <person name="Albert R."/>
            <person name="Binder M."/>
            <person name="Bloem J."/>
            <person name="Labutti K."/>
            <person name="Salamov A."/>
            <person name="Andreopoulos B."/>
            <person name="Baker S."/>
            <person name="Barry K."/>
            <person name="Bills G."/>
            <person name="Bluhm B."/>
            <person name="Cannon C."/>
            <person name="Castanera R."/>
            <person name="Culley D."/>
            <person name="Daum C."/>
            <person name="Ezra D."/>
            <person name="Gonzalez J."/>
            <person name="Henrissat B."/>
            <person name="Kuo A."/>
            <person name="Liang C."/>
            <person name="Lipzen A."/>
            <person name="Lutzoni F."/>
            <person name="Magnuson J."/>
            <person name="Mondo S."/>
            <person name="Nolan M."/>
            <person name="Ohm R."/>
            <person name="Pangilinan J."/>
            <person name="Park H.-J."/>
            <person name="Ramirez L."/>
            <person name="Alfaro M."/>
            <person name="Sun H."/>
            <person name="Tritt A."/>
            <person name="Yoshinaga Y."/>
            <person name="Zwiers L.-H."/>
            <person name="Turgeon B."/>
            <person name="Goodwin S."/>
            <person name="Spatafora J."/>
            <person name="Crous P."/>
            <person name="Grigoriev I."/>
        </authorList>
    </citation>
    <scope>NUCLEOTIDE SEQUENCE</scope>
    <source>
        <strain evidence="6">CBS 119687</strain>
    </source>
</reference>
<proteinExistence type="inferred from homology"/>
<dbReference type="AlphaFoldDB" id="A0A6A6AKR7"/>
<accession>A0A6A6AKR7</accession>
<feature type="transmembrane region" description="Helical" evidence="4">
    <location>
        <begin position="438"/>
        <end position="461"/>
    </location>
</feature>
<dbReference type="GO" id="GO:0022857">
    <property type="term" value="F:transmembrane transporter activity"/>
    <property type="evidence" value="ECO:0007669"/>
    <property type="project" value="InterPro"/>
</dbReference>
<dbReference type="InterPro" id="IPR036259">
    <property type="entry name" value="MFS_trans_sf"/>
</dbReference>
<keyword evidence="4" id="KW-0812">Transmembrane</keyword>
<dbReference type="InterPro" id="IPR011701">
    <property type="entry name" value="MFS"/>
</dbReference>
<dbReference type="GO" id="GO:0016020">
    <property type="term" value="C:membrane"/>
    <property type="evidence" value="ECO:0007669"/>
    <property type="project" value="UniProtKB-SubCell"/>
</dbReference>
<dbReference type="OrthoDB" id="6509908at2759"/>
<protein>
    <submittedName>
        <fullName evidence="6">MFS monocarboxylate transporter-like protein</fullName>
    </submittedName>
</protein>
<evidence type="ECO:0000256" key="1">
    <source>
        <dbReference type="ARBA" id="ARBA00004141"/>
    </source>
</evidence>
<keyword evidence="4" id="KW-0472">Membrane</keyword>
<feature type="transmembrane region" description="Helical" evidence="4">
    <location>
        <begin position="81"/>
        <end position="101"/>
    </location>
</feature>
<evidence type="ECO:0000256" key="2">
    <source>
        <dbReference type="ARBA" id="ARBA00006727"/>
    </source>
</evidence>
<dbReference type="PANTHER" id="PTHR11360:SF252">
    <property type="entry name" value="MAJOR FACILITATOR SUPERFAMILY (MFS) PROFILE DOMAIN-CONTAINING PROTEIN-RELATED"/>
    <property type="match status" value="1"/>
</dbReference>
<feature type="transmembrane region" description="Helical" evidence="4">
    <location>
        <begin position="232"/>
        <end position="256"/>
    </location>
</feature>
<feature type="transmembrane region" description="Helical" evidence="4">
    <location>
        <begin position="406"/>
        <end position="426"/>
    </location>
</feature>
<feature type="compositionally biased region" description="Basic and acidic residues" evidence="3">
    <location>
        <begin position="18"/>
        <end position="38"/>
    </location>
</feature>
<dbReference type="InterPro" id="IPR020846">
    <property type="entry name" value="MFS_dom"/>
</dbReference>
<gene>
    <name evidence="6" type="ORF">P153DRAFT_373952</name>
</gene>
<comment type="similarity">
    <text evidence="2">Belongs to the major facilitator superfamily. Monocarboxylate porter (TC 2.A.1.13) family.</text>
</comment>
<dbReference type="SUPFAM" id="SSF103473">
    <property type="entry name" value="MFS general substrate transporter"/>
    <property type="match status" value="1"/>
</dbReference>
<dbReference type="PANTHER" id="PTHR11360">
    <property type="entry name" value="MONOCARBOXYLATE TRANSPORTER"/>
    <property type="match status" value="1"/>
</dbReference>
<dbReference type="Gene3D" id="1.20.1250.20">
    <property type="entry name" value="MFS general substrate transporter like domains"/>
    <property type="match status" value="2"/>
</dbReference>
<comment type="subcellular location">
    <subcellularLocation>
        <location evidence="1">Membrane</location>
        <topology evidence="1">Multi-pass membrane protein</topology>
    </subcellularLocation>
</comment>
<feature type="transmembrane region" description="Helical" evidence="4">
    <location>
        <begin position="369"/>
        <end position="394"/>
    </location>
</feature>
<evidence type="ECO:0000259" key="5">
    <source>
        <dbReference type="PROSITE" id="PS50850"/>
    </source>
</evidence>
<feature type="transmembrane region" description="Helical" evidence="4">
    <location>
        <begin position="113"/>
        <end position="132"/>
    </location>
</feature>
<feature type="transmembrane region" description="Helical" evidence="4">
    <location>
        <begin position="169"/>
        <end position="193"/>
    </location>
</feature>
<evidence type="ECO:0000256" key="3">
    <source>
        <dbReference type="SAM" id="MobiDB-lite"/>
    </source>
</evidence>
<feature type="transmembrane region" description="Helical" evidence="4">
    <location>
        <begin position="277"/>
        <end position="299"/>
    </location>
</feature>
<feature type="domain" description="Major facilitator superfamily (MFS) profile" evidence="5">
    <location>
        <begin position="72"/>
        <end position="468"/>
    </location>
</feature>
<feature type="transmembrane region" description="Helical" evidence="4">
    <location>
        <begin position="343"/>
        <end position="363"/>
    </location>
</feature>
<dbReference type="PROSITE" id="PS50850">
    <property type="entry name" value="MFS"/>
    <property type="match status" value="1"/>
</dbReference>
<dbReference type="Proteomes" id="UP000799771">
    <property type="component" value="Unassembled WGS sequence"/>
</dbReference>
<dbReference type="InterPro" id="IPR050327">
    <property type="entry name" value="Proton-linked_MCT"/>
</dbReference>
<feature type="transmembrane region" description="Helical" evidence="4">
    <location>
        <begin position="144"/>
        <end position="163"/>
    </location>
</feature>
<name>A0A6A6AKR7_9PLEO</name>
<dbReference type="Pfam" id="PF07690">
    <property type="entry name" value="MFS_1"/>
    <property type="match status" value="1"/>
</dbReference>
<sequence length="472" mass="51194">MPSPLYLAREQPIEKQLLETEHDSRPSSTRHIQDEDLNKQGNPPEHIEAQPDALSIVTAGSQIPPPPDGGLHAWLKVFGGFMIYINIWGFTLSYGAFQAYYKSSFLSASSPSAISWIGTVQGWLLIVIGVLSGPLFDKGYFRSMLFAGNFLVVFGIMMLSLCTKYWQVFLAQGVCMGLGAGLLYIPSLALVGIWFDKKRAFALGIVMSGIAVGGVVYIIMFDRLTKSSGFPVAIRSIGFVALAAALLSIPALLSGSKVLATPRKARALFDVSALKDRLFLVFTCCSFFTFLGYIIPYFYIPTYARDRLGTSDSMALYLLVMSVAASFFGRLASGVLAQYIGPITTWALCSFASGIMALSWISIETESTFIAFSILWGFCSAALVTVPSAAFASITPDLSRLGTRLGMSWSVSSIATLIGAPIAGALLKKKENGQTNFIGVQAWSGAFLLAGTGWLCVLWYLTMRTQKKGWKV</sequence>
<keyword evidence="7" id="KW-1185">Reference proteome</keyword>
<feature type="region of interest" description="Disordered" evidence="3">
    <location>
        <begin position="18"/>
        <end position="45"/>
    </location>
</feature>
<evidence type="ECO:0000256" key="4">
    <source>
        <dbReference type="SAM" id="Phobius"/>
    </source>
</evidence>
<feature type="transmembrane region" description="Helical" evidence="4">
    <location>
        <begin position="314"/>
        <end position="331"/>
    </location>
</feature>
<dbReference type="GeneID" id="54409921"/>
<keyword evidence="4" id="KW-1133">Transmembrane helix</keyword>
<evidence type="ECO:0000313" key="7">
    <source>
        <dbReference type="Proteomes" id="UP000799771"/>
    </source>
</evidence>
<evidence type="ECO:0000313" key="6">
    <source>
        <dbReference type="EMBL" id="KAF2132156.1"/>
    </source>
</evidence>
<organism evidence="6 7">
    <name type="scientific">Dothidotthia symphoricarpi CBS 119687</name>
    <dbReference type="NCBI Taxonomy" id="1392245"/>
    <lineage>
        <taxon>Eukaryota</taxon>
        <taxon>Fungi</taxon>
        <taxon>Dikarya</taxon>
        <taxon>Ascomycota</taxon>
        <taxon>Pezizomycotina</taxon>
        <taxon>Dothideomycetes</taxon>
        <taxon>Pleosporomycetidae</taxon>
        <taxon>Pleosporales</taxon>
        <taxon>Dothidotthiaceae</taxon>
        <taxon>Dothidotthia</taxon>
    </lineage>
</organism>
<feature type="transmembrane region" description="Helical" evidence="4">
    <location>
        <begin position="200"/>
        <end position="220"/>
    </location>
</feature>
<dbReference type="EMBL" id="ML977501">
    <property type="protein sequence ID" value="KAF2132156.1"/>
    <property type="molecule type" value="Genomic_DNA"/>
</dbReference>
<dbReference type="RefSeq" id="XP_033526543.1">
    <property type="nucleotide sequence ID" value="XM_033669489.1"/>
</dbReference>